<evidence type="ECO:0000256" key="1">
    <source>
        <dbReference type="SAM" id="MobiDB-lite"/>
    </source>
</evidence>
<reference evidence="2" key="1">
    <citation type="submission" date="2020-02" db="EMBL/GenBank/DDBJ databases">
        <authorList>
            <person name="Meier V. D."/>
        </authorList>
    </citation>
    <scope>NUCLEOTIDE SEQUENCE</scope>
    <source>
        <strain evidence="2">AVDCRST_MAG13</strain>
    </source>
</reference>
<proteinExistence type="predicted"/>
<feature type="compositionally biased region" description="Basic and acidic residues" evidence="1">
    <location>
        <begin position="53"/>
        <end position="65"/>
    </location>
</feature>
<protein>
    <submittedName>
        <fullName evidence="2">Integral membrane protein</fullName>
    </submittedName>
</protein>
<evidence type="ECO:0000313" key="2">
    <source>
        <dbReference type="EMBL" id="CAA9513336.1"/>
    </source>
</evidence>
<feature type="compositionally biased region" description="Basic residues" evidence="1">
    <location>
        <begin position="114"/>
        <end position="138"/>
    </location>
</feature>
<feature type="region of interest" description="Disordered" evidence="1">
    <location>
        <begin position="1"/>
        <end position="168"/>
    </location>
</feature>
<gene>
    <name evidence="2" type="ORF">AVDCRST_MAG13-2925</name>
</gene>
<organism evidence="2">
    <name type="scientific">uncultured Solirubrobacteraceae bacterium</name>
    <dbReference type="NCBI Taxonomy" id="1162706"/>
    <lineage>
        <taxon>Bacteria</taxon>
        <taxon>Bacillati</taxon>
        <taxon>Actinomycetota</taxon>
        <taxon>Thermoleophilia</taxon>
        <taxon>Solirubrobacterales</taxon>
        <taxon>Solirubrobacteraceae</taxon>
        <taxon>environmental samples</taxon>
    </lineage>
</organism>
<accession>A0A6J4T408</accession>
<feature type="non-terminal residue" evidence="2">
    <location>
        <position position="168"/>
    </location>
</feature>
<feature type="compositionally biased region" description="Basic residues" evidence="1">
    <location>
        <begin position="85"/>
        <end position="99"/>
    </location>
</feature>
<dbReference type="EMBL" id="CADCVO010000473">
    <property type="protein sequence ID" value="CAA9513336.1"/>
    <property type="molecule type" value="Genomic_DNA"/>
</dbReference>
<dbReference type="AlphaFoldDB" id="A0A6J4T408"/>
<name>A0A6J4T408_9ACTN</name>
<feature type="compositionally biased region" description="Basic and acidic residues" evidence="1">
    <location>
        <begin position="154"/>
        <end position="168"/>
    </location>
</feature>
<feature type="compositionally biased region" description="Low complexity" evidence="1">
    <location>
        <begin position="1"/>
        <end position="13"/>
    </location>
</feature>
<feature type="non-terminal residue" evidence="2">
    <location>
        <position position="1"/>
    </location>
</feature>
<sequence>GFPRLPLARLARPPAAPPRGPGHVRSGGGPARALRPGQLAVERARRGGRRAARPRDRPDHHRDLGAHPPGLDPARAAPGAGDHRQRGRDRRGDRRHARGARACERRPGGPAPRGGRHHRARRRGLRPLPHRPARPGHARRPDDGPGPAHRRVHPRDAGRARAERLRGG</sequence>